<comment type="caution">
    <text evidence="2">The sequence shown here is derived from an EMBL/GenBank/DDBJ whole genome shotgun (WGS) entry which is preliminary data.</text>
</comment>
<evidence type="ECO:0000313" key="3">
    <source>
        <dbReference type="Proteomes" id="UP001153076"/>
    </source>
</evidence>
<accession>A0A9Q1QR28</accession>
<gene>
    <name evidence="2" type="ORF">Cgig2_021684</name>
</gene>
<dbReference type="AlphaFoldDB" id="A0A9Q1QR28"/>
<evidence type="ECO:0000313" key="2">
    <source>
        <dbReference type="EMBL" id="KAJ8449220.1"/>
    </source>
</evidence>
<dbReference type="EMBL" id="JAKOGI010000023">
    <property type="protein sequence ID" value="KAJ8449220.1"/>
    <property type="molecule type" value="Genomic_DNA"/>
</dbReference>
<name>A0A9Q1QR28_9CARY</name>
<evidence type="ECO:0000256" key="1">
    <source>
        <dbReference type="SAM" id="MobiDB-lite"/>
    </source>
</evidence>
<protein>
    <submittedName>
        <fullName evidence="2">Uncharacterized protein</fullName>
    </submittedName>
</protein>
<keyword evidence="3" id="KW-1185">Reference proteome</keyword>
<organism evidence="2 3">
    <name type="scientific">Carnegiea gigantea</name>
    <dbReference type="NCBI Taxonomy" id="171969"/>
    <lineage>
        <taxon>Eukaryota</taxon>
        <taxon>Viridiplantae</taxon>
        <taxon>Streptophyta</taxon>
        <taxon>Embryophyta</taxon>
        <taxon>Tracheophyta</taxon>
        <taxon>Spermatophyta</taxon>
        <taxon>Magnoliopsida</taxon>
        <taxon>eudicotyledons</taxon>
        <taxon>Gunneridae</taxon>
        <taxon>Pentapetalae</taxon>
        <taxon>Caryophyllales</taxon>
        <taxon>Cactineae</taxon>
        <taxon>Cactaceae</taxon>
        <taxon>Cactoideae</taxon>
        <taxon>Echinocereeae</taxon>
        <taxon>Carnegiea</taxon>
    </lineage>
</organism>
<reference evidence="2" key="1">
    <citation type="submission" date="2022-04" db="EMBL/GenBank/DDBJ databases">
        <title>Carnegiea gigantea Genome sequencing and assembly v2.</title>
        <authorList>
            <person name="Copetti D."/>
            <person name="Sanderson M.J."/>
            <person name="Burquez A."/>
            <person name="Wojciechowski M.F."/>
        </authorList>
    </citation>
    <scope>NUCLEOTIDE SEQUENCE</scope>
    <source>
        <strain evidence="2">SGP5-SGP5p</strain>
        <tissue evidence="2">Aerial part</tissue>
    </source>
</reference>
<dbReference type="Proteomes" id="UP001153076">
    <property type="component" value="Unassembled WGS sequence"/>
</dbReference>
<proteinExistence type="predicted"/>
<sequence length="153" mass="16390">MQGNLLMGVANRAHGGHAEVHNGGTPQLVRQKCEESGAATNASSPTVGIADGTVRVGMDSESAMEIFPWIRNNLSDATDYESNEHKDRDEDRGTTVIIRNCGGRYSNPNRQANPLSMAPRSTDVEGAAAGEARMDPLLLGPSLETMRNAEGRR</sequence>
<feature type="region of interest" description="Disordered" evidence="1">
    <location>
        <begin position="99"/>
        <end position="153"/>
    </location>
</feature>